<gene>
    <name evidence="3" type="ORF">EV191_110126</name>
</gene>
<dbReference type="Gene3D" id="3.40.50.1820">
    <property type="entry name" value="alpha/beta hydrolase"/>
    <property type="match status" value="1"/>
</dbReference>
<dbReference type="InterPro" id="IPR029058">
    <property type="entry name" value="AB_hydrolase_fold"/>
</dbReference>
<dbReference type="EMBL" id="SLXQ01000010">
    <property type="protein sequence ID" value="TCP48566.1"/>
    <property type="molecule type" value="Genomic_DNA"/>
</dbReference>
<name>A0A4V6NR80_9PSEU</name>
<keyword evidence="3" id="KW-0378">Hydrolase</keyword>
<dbReference type="RefSeq" id="WP_132878841.1">
    <property type="nucleotide sequence ID" value="NZ_SLXQ01000010.1"/>
</dbReference>
<evidence type="ECO:0000313" key="3">
    <source>
        <dbReference type="EMBL" id="TCP48566.1"/>
    </source>
</evidence>
<dbReference type="AlphaFoldDB" id="A0A4V6NR80"/>
<proteinExistence type="predicted"/>
<evidence type="ECO:0000256" key="1">
    <source>
        <dbReference type="SAM" id="MobiDB-lite"/>
    </source>
</evidence>
<dbReference type="SUPFAM" id="SSF53474">
    <property type="entry name" value="alpha/beta-Hydrolases"/>
    <property type="match status" value="1"/>
</dbReference>
<feature type="compositionally biased region" description="Polar residues" evidence="1">
    <location>
        <begin position="311"/>
        <end position="328"/>
    </location>
</feature>
<comment type="caution">
    <text evidence="3">The sequence shown here is derived from an EMBL/GenBank/DDBJ whole genome shotgun (WGS) entry which is preliminary data.</text>
</comment>
<accession>A0A4V6NR80</accession>
<keyword evidence="2" id="KW-1133">Transmembrane helix</keyword>
<sequence>MPSSDNTDSTEQGDESHRHAVLGRRRYLAIAGSAVLAATGFAVTALEEFRFGHQRLSATIGAPQRIGMTVREQVYSAARGRTVNLVTHLPDRDPPEQLPVALVLHGLNGRAAATGLPELGDQLRAQVSKPGQQPFALVAVDGGNHYWHEQPDGDDPLAMLLDELPGWLRERGLGLREDGMPEMCLGTSMGGFGALLYGRRRVERGSPLGAIAVVAPALLTSWREMRKREAFRSRREWASLDPLRHPRATGTTPLGVWCGDRDRFIEGARRFITTVEPEVADIRPGGHTGPYFSSVVPDTLAFLGRHCGGQTVETDPSSVTDSLGTTSRSLERESPD</sequence>
<keyword evidence="4" id="KW-1185">Reference proteome</keyword>
<dbReference type="Pfam" id="PF00756">
    <property type="entry name" value="Esterase"/>
    <property type="match status" value="1"/>
</dbReference>
<reference evidence="3 4" key="1">
    <citation type="submission" date="2019-03" db="EMBL/GenBank/DDBJ databases">
        <title>Genomic Encyclopedia of Type Strains, Phase IV (KMG-IV): sequencing the most valuable type-strain genomes for metagenomic binning, comparative biology and taxonomic classification.</title>
        <authorList>
            <person name="Goeker M."/>
        </authorList>
    </citation>
    <scope>NUCLEOTIDE SEQUENCE [LARGE SCALE GENOMIC DNA]</scope>
    <source>
        <strain evidence="3 4">DSM 45765</strain>
    </source>
</reference>
<evidence type="ECO:0000256" key="2">
    <source>
        <dbReference type="SAM" id="Phobius"/>
    </source>
</evidence>
<feature type="transmembrane region" description="Helical" evidence="2">
    <location>
        <begin position="27"/>
        <end position="46"/>
    </location>
</feature>
<keyword evidence="2" id="KW-0812">Transmembrane</keyword>
<keyword evidence="2" id="KW-0472">Membrane</keyword>
<organism evidence="3 4">
    <name type="scientific">Tamaricihabitans halophyticus</name>
    <dbReference type="NCBI Taxonomy" id="1262583"/>
    <lineage>
        <taxon>Bacteria</taxon>
        <taxon>Bacillati</taxon>
        <taxon>Actinomycetota</taxon>
        <taxon>Actinomycetes</taxon>
        <taxon>Pseudonocardiales</taxon>
        <taxon>Pseudonocardiaceae</taxon>
        <taxon>Tamaricihabitans</taxon>
    </lineage>
</organism>
<dbReference type="GO" id="GO:0016787">
    <property type="term" value="F:hydrolase activity"/>
    <property type="evidence" value="ECO:0007669"/>
    <property type="project" value="UniProtKB-KW"/>
</dbReference>
<feature type="region of interest" description="Disordered" evidence="1">
    <location>
        <begin position="307"/>
        <end position="336"/>
    </location>
</feature>
<protein>
    <submittedName>
        <fullName evidence="3">S-formylglutathione hydrolase FrmB</fullName>
    </submittedName>
</protein>
<dbReference type="OrthoDB" id="3210113at2"/>
<evidence type="ECO:0000313" key="4">
    <source>
        <dbReference type="Proteomes" id="UP000294911"/>
    </source>
</evidence>
<dbReference type="Proteomes" id="UP000294911">
    <property type="component" value="Unassembled WGS sequence"/>
</dbReference>
<dbReference type="InterPro" id="IPR000801">
    <property type="entry name" value="Esterase-like"/>
</dbReference>